<reference evidence="2 3" key="1">
    <citation type="submission" date="2020-03" db="EMBL/GenBank/DDBJ databases">
        <title>WGS of the type strain of Planosporangium spp.</title>
        <authorList>
            <person name="Thawai C."/>
        </authorList>
    </citation>
    <scope>NUCLEOTIDE SEQUENCE [LARGE SCALE GENOMIC DNA]</scope>
    <source>
        <strain evidence="2 3">TBRC 5610</strain>
    </source>
</reference>
<dbReference type="Gene3D" id="3.20.20.450">
    <property type="entry name" value="EAL domain"/>
    <property type="match status" value="1"/>
</dbReference>
<dbReference type="InterPro" id="IPR001633">
    <property type="entry name" value="EAL_dom"/>
</dbReference>
<feature type="non-terminal residue" evidence="2">
    <location>
        <position position="1"/>
    </location>
</feature>
<protein>
    <submittedName>
        <fullName evidence="2">EAL domain-containing protein</fullName>
    </submittedName>
</protein>
<dbReference type="RefSeq" id="WP_167928988.1">
    <property type="nucleotide sequence ID" value="NZ_JAATVY010000044.1"/>
</dbReference>
<dbReference type="Proteomes" id="UP000722989">
    <property type="component" value="Unassembled WGS sequence"/>
</dbReference>
<keyword evidence="3" id="KW-1185">Reference proteome</keyword>
<dbReference type="PROSITE" id="PS50883">
    <property type="entry name" value="EAL"/>
    <property type="match status" value="1"/>
</dbReference>
<dbReference type="Pfam" id="PF00563">
    <property type="entry name" value="EAL"/>
    <property type="match status" value="1"/>
</dbReference>
<organism evidence="2 3">
    <name type="scientific">Planosporangium thailandense</name>
    <dbReference type="NCBI Taxonomy" id="765197"/>
    <lineage>
        <taxon>Bacteria</taxon>
        <taxon>Bacillati</taxon>
        <taxon>Actinomycetota</taxon>
        <taxon>Actinomycetes</taxon>
        <taxon>Micromonosporales</taxon>
        <taxon>Micromonosporaceae</taxon>
        <taxon>Planosporangium</taxon>
    </lineage>
</organism>
<feature type="domain" description="EAL" evidence="1">
    <location>
        <begin position="1"/>
        <end position="167"/>
    </location>
</feature>
<comment type="caution">
    <text evidence="2">The sequence shown here is derived from an EMBL/GenBank/DDBJ whole genome shotgun (WGS) entry which is preliminary data.</text>
</comment>
<name>A0ABX0Y6Q1_9ACTN</name>
<gene>
    <name evidence="2" type="ORF">HC031_30885</name>
</gene>
<dbReference type="PANTHER" id="PTHR33121:SF79">
    <property type="entry name" value="CYCLIC DI-GMP PHOSPHODIESTERASE PDED-RELATED"/>
    <property type="match status" value="1"/>
</dbReference>
<accession>A0ABX0Y6Q1</accession>
<sequence>ALHVAVNISASHLGDPELEQAVLSALRPDGLAAGELLLEVTESAMMDNFDQARAVLERLKAHGVQCAIDDFGTGYSSLSYLGRLPASTVKIDRSFVEHITTDGDAMTITAAVIRMANRLRLTTIAEGVETPEQLAILRQLGCTAAQGFLFSPAVPVATLAATIEGLGGSHSGFRLAG</sequence>
<evidence type="ECO:0000313" key="3">
    <source>
        <dbReference type="Proteomes" id="UP000722989"/>
    </source>
</evidence>
<dbReference type="PANTHER" id="PTHR33121">
    <property type="entry name" value="CYCLIC DI-GMP PHOSPHODIESTERASE PDEF"/>
    <property type="match status" value="1"/>
</dbReference>
<evidence type="ECO:0000313" key="2">
    <source>
        <dbReference type="EMBL" id="NJC74087.1"/>
    </source>
</evidence>
<dbReference type="InterPro" id="IPR035919">
    <property type="entry name" value="EAL_sf"/>
</dbReference>
<dbReference type="InterPro" id="IPR050706">
    <property type="entry name" value="Cyclic-di-GMP_PDE-like"/>
</dbReference>
<dbReference type="SMART" id="SM00052">
    <property type="entry name" value="EAL"/>
    <property type="match status" value="1"/>
</dbReference>
<dbReference type="SUPFAM" id="SSF141868">
    <property type="entry name" value="EAL domain-like"/>
    <property type="match status" value="1"/>
</dbReference>
<proteinExistence type="predicted"/>
<dbReference type="EMBL" id="JAATVY010000044">
    <property type="protein sequence ID" value="NJC74087.1"/>
    <property type="molecule type" value="Genomic_DNA"/>
</dbReference>
<evidence type="ECO:0000259" key="1">
    <source>
        <dbReference type="PROSITE" id="PS50883"/>
    </source>
</evidence>
<dbReference type="CDD" id="cd01948">
    <property type="entry name" value="EAL"/>
    <property type="match status" value="1"/>
</dbReference>